<dbReference type="PROSITE" id="PS51318">
    <property type="entry name" value="TAT"/>
    <property type="match status" value="1"/>
</dbReference>
<feature type="signal peptide" evidence="2">
    <location>
        <begin position="1"/>
        <end position="33"/>
    </location>
</feature>
<dbReference type="AlphaFoldDB" id="A0A9W6SLK0"/>
<dbReference type="InterPro" id="IPR006311">
    <property type="entry name" value="TAT_signal"/>
</dbReference>
<evidence type="ECO:0000256" key="2">
    <source>
        <dbReference type="SAM" id="SignalP"/>
    </source>
</evidence>
<feature type="region of interest" description="Disordered" evidence="1">
    <location>
        <begin position="39"/>
        <end position="119"/>
    </location>
</feature>
<dbReference type="EMBL" id="BSTX01000002">
    <property type="protein sequence ID" value="GLZ79180.1"/>
    <property type="molecule type" value="Genomic_DNA"/>
</dbReference>
<feature type="compositionally biased region" description="Basic and acidic residues" evidence="1">
    <location>
        <begin position="95"/>
        <end position="105"/>
    </location>
</feature>
<comment type="caution">
    <text evidence="3">The sequence shown here is derived from an EMBL/GenBank/DDBJ whole genome shotgun (WGS) entry which is preliminary data.</text>
</comment>
<evidence type="ECO:0000313" key="3">
    <source>
        <dbReference type="EMBL" id="GLZ79180.1"/>
    </source>
</evidence>
<evidence type="ECO:0000256" key="1">
    <source>
        <dbReference type="SAM" id="MobiDB-lite"/>
    </source>
</evidence>
<feature type="chain" id="PRO_5040957237" evidence="2">
    <location>
        <begin position="34"/>
        <end position="221"/>
    </location>
</feature>
<gene>
    <name evidence="3" type="ORF">Afil01_39870</name>
</gene>
<keyword evidence="4" id="KW-1185">Reference proteome</keyword>
<reference evidence="3" key="1">
    <citation type="submission" date="2023-03" db="EMBL/GenBank/DDBJ databases">
        <title>Actinorhabdospora filicis NBRC 111898.</title>
        <authorList>
            <person name="Ichikawa N."/>
            <person name="Sato H."/>
            <person name="Tonouchi N."/>
        </authorList>
    </citation>
    <scope>NUCLEOTIDE SEQUENCE</scope>
    <source>
        <strain evidence="3">NBRC 111898</strain>
    </source>
</reference>
<accession>A0A9W6SLK0</accession>
<protein>
    <submittedName>
        <fullName evidence="3">Uncharacterized protein</fullName>
    </submittedName>
</protein>
<evidence type="ECO:0000313" key="4">
    <source>
        <dbReference type="Proteomes" id="UP001165079"/>
    </source>
</evidence>
<name>A0A9W6SLK0_9ACTN</name>
<feature type="compositionally biased region" description="Low complexity" evidence="1">
    <location>
        <begin position="64"/>
        <end position="82"/>
    </location>
</feature>
<organism evidence="3 4">
    <name type="scientific">Actinorhabdospora filicis</name>
    <dbReference type="NCBI Taxonomy" id="1785913"/>
    <lineage>
        <taxon>Bacteria</taxon>
        <taxon>Bacillati</taxon>
        <taxon>Actinomycetota</taxon>
        <taxon>Actinomycetes</taxon>
        <taxon>Micromonosporales</taxon>
        <taxon>Micromonosporaceae</taxon>
        <taxon>Actinorhabdospora</taxon>
    </lineage>
</organism>
<proteinExistence type="predicted"/>
<sequence length="221" mass="21798">MTPPTSTPFDPWPLRRRVLATAAAAAALTVVIAAIVATPPDKAPPGLAASEQDSGVWIPPTYEPGSQGSDAPGSSPGASSPPGSSPGPGTGPGETGEKPEPEKEPPPPPPAHVTGVGMSGIGWTGCSGSGADCDVKATFSVTTDGTGPATLSVTFSGVNGEGSRTFTYRLSGSRSYSVTAPGSKGSYNRTQGCTGASHSIVVTGNGDGHSASDSIYCANRG</sequence>
<keyword evidence="2" id="KW-0732">Signal</keyword>
<dbReference type="Proteomes" id="UP001165079">
    <property type="component" value="Unassembled WGS sequence"/>
</dbReference>
<dbReference type="RefSeq" id="WP_285664302.1">
    <property type="nucleotide sequence ID" value="NZ_BSTX01000002.1"/>
</dbReference>